<dbReference type="EMBL" id="LR727702">
    <property type="protein sequence ID" value="VWO99522.1"/>
    <property type="molecule type" value="Genomic_DNA"/>
</dbReference>
<dbReference type="GO" id="GO:0008270">
    <property type="term" value="F:zinc ion binding"/>
    <property type="evidence" value="ECO:0007669"/>
    <property type="project" value="UniProtKB-KW"/>
</dbReference>
<feature type="domain" description="Arf-GAP" evidence="7">
    <location>
        <begin position="12"/>
        <end position="127"/>
    </location>
</feature>
<dbReference type="InterPro" id="IPR037278">
    <property type="entry name" value="ARFGAP/RecO"/>
</dbReference>
<proteinExistence type="predicted"/>
<dbReference type="GO" id="GO:0005096">
    <property type="term" value="F:GTPase activator activity"/>
    <property type="evidence" value="ECO:0007669"/>
    <property type="project" value="UniProtKB-KW"/>
</dbReference>
<keyword evidence="4" id="KW-0862">Zinc</keyword>
<dbReference type="CDD" id="cd08204">
    <property type="entry name" value="ArfGap"/>
    <property type="match status" value="1"/>
</dbReference>
<evidence type="ECO:0000256" key="6">
    <source>
        <dbReference type="SAM" id="MobiDB-lite"/>
    </source>
</evidence>
<dbReference type="PRINTS" id="PR00405">
    <property type="entry name" value="REVINTRACTNG"/>
</dbReference>
<evidence type="ECO:0000313" key="8">
    <source>
        <dbReference type="EMBL" id="VWO99522.1"/>
    </source>
</evidence>
<dbReference type="Pfam" id="PF01412">
    <property type="entry name" value="ArfGap"/>
    <property type="match status" value="1"/>
</dbReference>
<evidence type="ECO:0000256" key="5">
    <source>
        <dbReference type="PROSITE-ProRule" id="PRU00288"/>
    </source>
</evidence>
<sequence>MSINKIAAERNQRTLLELAAQPGNDVCADCKSRNPRWASYSLGIFICMNCASIHRKMGTHISKVKSLTMDTWSKEQVEVMKSTGNVKSNAHFNPDETKHPPPTNMIDQERDSDLEKFIRLQILRRSFRTVRTFRASCCPARSLKISIKQAFTNTTAFDYHAPVGLSNYTIHLETADRACAYCLLKYGKHKFSRVACHIFY</sequence>
<dbReference type="PANTHER" id="PTHR45705">
    <property type="entry name" value="FI20236P1"/>
    <property type="match status" value="1"/>
</dbReference>
<gene>
    <name evidence="8" type="primary">G4MZG5</name>
</gene>
<dbReference type="InterPro" id="IPR051718">
    <property type="entry name" value="ARF_GTPase-activating"/>
</dbReference>
<name>A0A5K1K122_9APHY</name>
<accession>A0A5K1K122</accession>
<feature type="region of interest" description="Disordered" evidence="6">
    <location>
        <begin position="86"/>
        <end position="108"/>
    </location>
</feature>
<evidence type="ECO:0000256" key="3">
    <source>
        <dbReference type="ARBA" id="ARBA00022771"/>
    </source>
</evidence>
<keyword evidence="3 5" id="KW-0863">Zinc-finger</keyword>
<dbReference type="FunFam" id="1.10.220.150:FF:000009">
    <property type="entry name" value="stromal membrane-associated protein 1 isoform X1"/>
    <property type="match status" value="1"/>
</dbReference>
<evidence type="ECO:0000256" key="1">
    <source>
        <dbReference type="ARBA" id="ARBA00022468"/>
    </source>
</evidence>
<dbReference type="Gene3D" id="1.10.220.150">
    <property type="entry name" value="Arf GTPase activating protein"/>
    <property type="match status" value="1"/>
</dbReference>
<dbReference type="PROSITE" id="PS50115">
    <property type="entry name" value="ARFGAP"/>
    <property type="match status" value="1"/>
</dbReference>
<organism evidence="8">
    <name type="scientific">Ganoderma boninense</name>
    <dbReference type="NCBI Taxonomy" id="34458"/>
    <lineage>
        <taxon>Eukaryota</taxon>
        <taxon>Fungi</taxon>
        <taxon>Dikarya</taxon>
        <taxon>Basidiomycota</taxon>
        <taxon>Agaricomycotina</taxon>
        <taxon>Agaricomycetes</taxon>
        <taxon>Polyporales</taxon>
        <taxon>Polyporaceae</taxon>
        <taxon>Ganoderma</taxon>
    </lineage>
</organism>
<dbReference type="PANTHER" id="PTHR45705:SF1">
    <property type="entry name" value="FI20236P1"/>
    <property type="match status" value="1"/>
</dbReference>
<reference evidence="8" key="1">
    <citation type="submission" date="2019-10" db="EMBL/GenBank/DDBJ databases">
        <authorList>
            <person name="Nor Muhammad N."/>
        </authorList>
    </citation>
    <scope>NUCLEOTIDE SEQUENCE</scope>
</reference>
<dbReference type="GO" id="GO:0005737">
    <property type="term" value="C:cytoplasm"/>
    <property type="evidence" value="ECO:0007669"/>
    <property type="project" value="TreeGrafter"/>
</dbReference>
<keyword evidence="2" id="KW-0479">Metal-binding</keyword>
<evidence type="ECO:0000256" key="2">
    <source>
        <dbReference type="ARBA" id="ARBA00022723"/>
    </source>
</evidence>
<dbReference type="InterPro" id="IPR001164">
    <property type="entry name" value="ArfGAP_dom"/>
</dbReference>
<dbReference type="InterPro" id="IPR038508">
    <property type="entry name" value="ArfGAP_dom_sf"/>
</dbReference>
<dbReference type="SUPFAM" id="SSF57863">
    <property type="entry name" value="ArfGap/RecO-like zinc finger"/>
    <property type="match status" value="1"/>
</dbReference>
<keyword evidence="1" id="KW-0343">GTPase activation</keyword>
<evidence type="ECO:0000256" key="4">
    <source>
        <dbReference type="ARBA" id="ARBA00022833"/>
    </source>
</evidence>
<dbReference type="AlphaFoldDB" id="A0A5K1K122"/>
<dbReference type="SMART" id="SM00105">
    <property type="entry name" value="ArfGap"/>
    <property type="match status" value="1"/>
</dbReference>
<protein>
    <submittedName>
        <fullName evidence="8">Cytochrome P450 51</fullName>
    </submittedName>
</protein>
<evidence type="ECO:0000259" key="7">
    <source>
        <dbReference type="PROSITE" id="PS50115"/>
    </source>
</evidence>